<evidence type="ECO:0000259" key="2">
    <source>
        <dbReference type="PROSITE" id="PS51471"/>
    </source>
</evidence>
<dbReference type="EMBL" id="RBNJ01000238">
    <property type="protein sequence ID" value="RUS35043.1"/>
    <property type="molecule type" value="Genomic_DNA"/>
</dbReference>
<dbReference type="GO" id="GO:0006631">
    <property type="term" value="P:fatty acid metabolic process"/>
    <property type="evidence" value="ECO:0007669"/>
    <property type="project" value="TreeGrafter"/>
</dbReference>
<dbReference type="AlphaFoldDB" id="A0A433QZ39"/>
<dbReference type="InterPro" id="IPR037151">
    <property type="entry name" value="AlkB-like_sf"/>
</dbReference>
<gene>
    <name evidence="3" type="ORF">BC938DRAFT_476459</name>
</gene>
<dbReference type="PANTHER" id="PTHR21052:SF0">
    <property type="entry name" value="ALPHA-KETOGLUTARATE-DEPENDENT DIOXYGENASE ALKB HOMOLOG 7, MITOCHONDRIAL"/>
    <property type="match status" value="1"/>
</dbReference>
<sequence length="293" mass="32485">MSSLNKELFGSDDEDDDDEVFGAQSPFSEPDDLPPDDATGRTSHDFHPDLYTPSFDPSNLDLFPSIPGLVLLRSALTHAQQSAIVRAVIDGGYFATPEQNQTMHFGKLPPHVDWLGGWTVEVQRKLKEEGREGLFPRAIVERTPLFDQAIVNLYTRGEGIKSHVDLARFADGILILSLLTSCVMTMRPASEASKVATTYNTNTLTTSTVSIPVLLRPGDVLSLSGPARYDWEHGIEERMFDVLPDGERIQRGTRISVTLRRMMGDGVVISGEVEGEEERGKERESWVTAGRRK</sequence>
<feature type="compositionally biased region" description="Basic and acidic residues" evidence="1">
    <location>
        <begin position="38"/>
        <end position="48"/>
    </location>
</feature>
<feature type="domain" description="Fe2OG dioxygenase" evidence="2">
    <location>
        <begin position="145"/>
        <end position="263"/>
    </location>
</feature>
<reference evidence="3 4" key="1">
    <citation type="journal article" date="2018" name="New Phytol.">
        <title>Phylogenomics of Endogonaceae and evolution of mycorrhizas within Mucoromycota.</title>
        <authorList>
            <person name="Chang Y."/>
            <person name="Desiro A."/>
            <person name="Na H."/>
            <person name="Sandor L."/>
            <person name="Lipzen A."/>
            <person name="Clum A."/>
            <person name="Barry K."/>
            <person name="Grigoriev I.V."/>
            <person name="Martin F.M."/>
            <person name="Stajich J.E."/>
            <person name="Smith M.E."/>
            <person name="Bonito G."/>
            <person name="Spatafora J.W."/>
        </authorList>
    </citation>
    <scope>NUCLEOTIDE SEQUENCE [LARGE SCALE GENOMIC DNA]</scope>
    <source>
        <strain evidence="3 4">AD002</strain>
    </source>
</reference>
<keyword evidence="4" id="KW-1185">Reference proteome</keyword>
<feature type="compositionally biased region" description="Acidic residues" evidence="1">
    <location>
        <begin position="10"/>
        <end position="20"/>
    </location>
</feature>
<dbReference type="InterPro" id="IPR032870">
    <property type="entry name" value="ALKBH7-like"/>
</dbReference>
<dbReference type="PANTHER" id="PTHR21052">
    <property type="entry name" value="SPERMATOGENESIS ASSOCIATED 11-RELATED"/>
    <property type="match status" value="1"/>
</dbReference>
<feature type="region of interest" description="Disordered" evidence="1">
    <location>
        <begin position="1"/>
        <end position="50"/>
    </location>
</feature>
<dbReference type="InterPro" id="IPR005123">
    <property type="entry name" value="Oxoglu/Fe-dep_dioxygenase_dom"/>
</dbReference>
<dbReference type="Gene3D" id="2.60.120.590">
    <property type="entry name" value="Alpha-ketoglutarate-dependent dioxygenase AlkB-like"/>
    <property type="match status" value="1"/>
</dbReference>
<evidence type="ECO:0000313" key="3">
    <source>
        <dbReference type="EMBL" id="RUS35043.1"/>
    </source>
</evidence>
<comment type="caution">
    <text evidence="3">The sequence shown here is derived from an EMBL/GenBank/DDBJ whole genome shotgun (WGS) entry which is preliminary data.</text>
</comment>
<dbReference type="Proteomes" id="UP000274822">
    <property type="component" value="Unassembled WGS sequence"/>
</dbReference>
<protein>
    <recommendedName>
        <fullName evidence="2">Fe2OG dioxygenase domain-containing protein</fullName>
    </recommendedName>
</protein>
<feature type="region of interest" description="Disordered" evidence="1">
    <location>
        <begin position="273"/>
        <end position="293"/>
    </location>
</feature>
<dbReference type="GO" id="GO:0005759">
    <property type="term" value="C:mitochondrial matrix"/>
    <property type="evidence" value="ECO:0007669"/>
    <property type="project" value="TreeGrafter"/>
</dbReference>
<proteinExistence type="predicted"/>
<dbReference type="PROSITE" id="PS51471">
    <property type="entry name" value="FE2OG_OXY"/>
    <property type="match status" value="1"/>
</dbReference>
<dbReference type="GO" id="GO:0006974">
    <property type="term" value="P:DNA damage response"/>
    <property type="evidence" value="ECO:0007669"/>
    <property type="project" value="InterPro"/>
</dbReference>
<organism evidence="3 4">
    <name type="scientific">Jimgerdemannia flammicorona</name>
    <dbReference type="NCBI Taxonomy" id="994334"/>
    <lineage>
        <taxon>Eukaryota</taxon>
        <taxon>Fungi</taxon>
        <taxon>Fungi incertae sedis</taxon>
        <taxon>Mucoromycota</taxon>
        <taxon>Mucoromycotina</taxon>
        <taxon>Endogonomycetes</taxon>
        <taxon>Endogonales</taxon>
        <taxon>Endogonaceae</taxon>
        <taxon>Jimgerdemannia</taxon>
    </lineage>
</organism>
<dbReference type="InterPro" id="IPR027450">
    <property type="entry name" value="AlkB-like"/>
</dbReference>
<evidence type="ECO:0000313" key="4">
    <source>
        <dbReference type="Proteomes" id="UP000274822"/>
    </source>
</evidence>
<dbReference type="SUPFAM" id="SSF51197">
    <property type="entry name" value="Clavaminate synthase-like"/>
    <property type="match status" value="1"/>
</dbReference>
<evidence type="ECO:0000256" key="1">
    <source>
        <dbReference type="SAM" id="MobiDB-lite"/>
    </source>
</evidence>
<dbReference type="Pfam" id="PF13532">
    <property type="entry name" value="2OG-FeII_Oxy_2"/>
    <property type="match status" value="1"/>
</dbReference>
<name>A0A433QZ39_9FUNG</name>
<accession>A0A433QZ39</accession>